<evidence type="ECO:0000256" key="14">
    <source>
        <dbReference type="ARBA" id="ARBA00023180"/>
    </source>
</evidence>
<keyword evidence="11 15" id="KW-0175">Coiled coil</keyword>
<keyword evidence="7" id="KW-0732">Signal</keyword>
<evidence type="ECO:0000256" key="5">
    <source>
        <dbReference type="ARBA" id="ARBA00022692"/>
    </source>
</evidence>
<dbReference type="SUPFAM" id="SSF47769">
    <property type="entry name" value="SAM/Pointed domain"/>
    <property type="match status" value="1"/>
</dbReference>
<evidence type="ECO:0000259" key="17">
    <source>
        <dbReference type="PROSITE" id="PS50105"/>
    </source>
</evidence>
<evidence type="ECO:0000256" key="16">
    <source>
        <dbReference type="SAM" id="MobiDB-lite"/>
    </source>
</evidence>
<feature type="compositionally biased region" description="Basic residues" evidence="16">
    <location>
        <begin position="648"/>
        <end position="662"/>
    </location>
</feature>
<dbReference type="GO" id="GO:0005246">
    <property type="term" value="F:calcium channel regulator activity"/>
    <property type="evidence" value="ECO:0007669"/>
    <property type="project" value="InterPro"/>
</dbReference>
<keyword evidence="9" id="KW-0106">Calcium</keyword>
<feature type="non-terminal residue" evidence="18">
    <location>
        <position position="1"/>
    </location>
</feature>
<feature type="compositionally biased region" description="Acidic residues" evidence="16">
    <location>
        <begin position="633"/>
        <end position="644"/>
    </location>
</feature>
<feature type="compositionally biased region" description="Basic and acidic residues" evidence="16">
    <location>
        <begin position="471"/>
        <end position="487"/>
    </location>
</feature>
<dbReference type="InterPro" id="IPR037608">
    <property type="entry name" value="STIM1/2"/>
</dbReference>
<accession>A0A7K7TZH7</accession>
<dbReference type="InterPro" id="IPR032393">
    <property type="entry name" value="SOAR_STIM1/2"/>
</dbReference>
<dbReference type="FunFam" id="1.10.238.180:FF:000001">
    <property type="entry name" value="Stromal interaction molecule 1"/>
    <property type="match status" value="1"/>
</dbReference>
<dbReference type="FunFam" id="1.20.5.340:FF:000011">
    <property type="entry name" value="Stromal interaction molecule 1"/>
    <property type="match status" value="1"/>
</dbReference>
<dbReference type="EMBL" id="VZSZ01003884">
    <property type="protein sequence ID" value="NXA21372.1"/>
    <property type="molecule type" value="Genomic_DNA"/>
</dbReference>
<dbReference type="FunFam" id="1.10.150.50:FF:000009">
    <property type="entry name" value="Stromal interaction molecule 1"/>
    <property type="match status" value="1"/>
</dbReference>
<sequence length="662" mass="74596">PGCLTLVFSPSAEFCRIDKPLCHDEDEQLSFEAVRNIHKQMDDDANGNVDVEESDEFLREDLNYHDPTVKHSTFHGEDKLISVEDLWKAWKTSEVYNWTVDEVVQWLITYVELPQYEETFRKLQLSGHAMPRLAVNNATMMGSVLKMTDRSHRQKLQLKALDTVLFGPPLLTRHNHLKDFMLVVSIVIGVGGCWFAYIQNRYSKEHMKKMMKDLEGLHRAEQSLHDLQERLQKAQEEHRSVEVEKVHLEKKLQDEISIAKQEAHRLRELREGTENELSRQKYAEQELEQVRMALKNAEKELESHCSWAAPEALQKWLQLTHEVEVQYYNIKKQNAEKQLLVAKEGAEKIKKKRNTLFGTFHVAHSSSLDDVDHKILTAKQALSEVTAALRERLHRWQQIELLCGFQIVNNPGIHTLASALNIDPSWMGTPRPNPSHFIMTDDSLSSCLQCSPLSLLTAPALPSTVRQRLVDPQHAHGSQRDLTRCDSESSIPHLSDHQRIPSSAPKLLAARPNLLTRSIEEAAPGHPAIGAPTPNGGSRHADASALGALPERLPESPMVMKKMMMVNHGMEKSSSLGEISHPTAGKHSHSDSSRSHSPSSTDPDTPSPISDCRLSSAKSTRIPQLAAKKSPGDEDSSLTGDEVDVGQSKKKFPLKIFKKPKK</sequence>
<evidence type="ECO:0000256" key="12">
    <source>
        <dbReference type="ARBA" id="ARBA00023065"/>
    </source>
</evidence>
<comment type="caution">
    <text evidence="18">The sequence shown here is derived from an EMBL/GenBank/DDBJ whole genome shotgun (WGS) entry which is preliminary data.</text>
</comment>
<dbReference type="Proteomes" id="UP000587655">
    <property type="component" value="Unassembled WGS sequence"/>
</dbReference>
<keyword evidence="4" id="KW-0109">Calcium transport</keyword>
<proteinExistence type="predicted"/>
<evidence type="ECO:0000256" key="13">
    <source>
        <dbReference type="ARBA" id="ARBA00023136"/>
    </source>
</evidence>
<evidence type="ECO:0000256" key="8">
    <source>
        <dbReference type="ARBA" id="ARBA00022824"/>
    </source>
</evidence>
<reference evidence="18 19" key="1">
    <citation type="submission" date="2019-09" db="EMBL/GenBank/DDBJ databases">
        <title>Bird 10,000 Genomes (B10K) Project - Family phase.</title>
        <authorList>
            <person name="Zhang G."/>
        </authorList>
    </citation>
    <scope>NUCLEOTIDE SEQUENCE [LARGE SCALE GENOMIC DNA]</scope>
    <source>
        <strain evidence="18">B10K-DU-030-25</strain>
    </source>
</reference>
<feature type="compositionally biased region" description="Low complexity" evidence="16">
    <location>
        <begin position="595"/>
        <end position="611"/>
    </location>
</feature>
<dbReference type="InterPro" id="IPR057835">
    <property type="entry name" value="EF-hand_STIM1/2"/>
</dbReference>
<feature type="region of interest" description="Disordered" evidence="16">
    <location>
        <begin position="570"/>
        <end position="662"/>
    </location>
</feature>
<organism evidence="18 19">
    <name type="scientific">Ibidorhyncha struthersii</name>
    <dbReference type="NCBI Taxonomy" id="425643"/>
    <lineage>
        <taxon>Eukaryota</taxon>
        <taxon>Metazoa</taxon>
        <taxon>Chordata</taxon>
        <taxon>Craniata</taxon>
        <taxon>Vertebrata</taxon>
        <taxon>Euteleostomi</taxon>
        <taxon>Archelosauria</taxon>
        <taxon>Archosauria</taxon>
        <taxon>Dinosauria</taxon>
        <taxon>Saurischia</taxon>
        <taxon>Theropoda</taxon>
        <taxon>Coelurosauria</taxon>
        <taxon>Aves</taxon>
        <taxon>Neognathae</taxon>
        <taxon>Neoaves</taxon>
        <taxon>Charadriiformes</taxon>
        <taxon>Charadriidae</taxon>
        <taxon>Ibidorhyncha</taxon>
    </lineage>
</organism>
<keyword evidence="12" id="KW-0406">Ion transport</keyword>
<evidence type="ECO:0000313" key="19">
    <source>
        <dbReference type="Proteomes" id="UP000587655"/>
    </source>
</evidence>
<keyword evidence="19" id="KW-1185">Reference proteome</keyword>
<keyword evidence="14" id="KW-0325">Glycoprotein</keyword>
<evidence type="ECO:0000256" key="6">
    <source>
        <dbReference type="ARBA" id="ARBA00022723"/>
    </source>
</evidence>
<dbReference type="Gene3D" id="1.20.5.340">
    <property type="match status" value="1"/>
</dbReference>
<evidence type="ECO:0000256" key="1">
    <source>
        <dbReference type="ARBA" id="ARBA00004115"/>
    </source>
</evidence>
<name>A0A7K7TZH7_9CHAR</name>
<dbReference type="CDD" id="cd11722">
    <property type="entry name" value="SOAR"/>
    <property type="match status" value="1"/>
</dbReference>
<evidence type="ECO:0000256" key="4">
    <source>
        <dbReference type="ARBA" id="ARBA00022568"/>
    </source>
</evidence>
<keyword evidence="10" id="KW-1133">Transmembrane helix</keyword>
<keyword evidence="8" id="KW-0256">Endoplasmic reticulum</keyword>
<feature type="coiled-coil region" evidence="15">
    <location>
        <begin position="217"/>
        <end position="304"/>
    </location>
</feature>
<feature type="domain" description="SAM" evidence="17">
    <location>
        <begin position="98"/>
        <end position="156"/>
    </location>
</feature>
<feature type="region of interest" description="Disordered" evidence="16">
    <location>
        <begin position="471"/>
        <end position="505"/>
    </location>
</feature>
<gene>
    <name evidence="18" type="primary">Stim1</name>
    <name evidence="18" type="ORF">IBISTR_R07541</name>
</gene>
<evidence type="ECO:0000256" key="10">
    <source>
        <dbReference type="ARBA" id="ARBA00022989"/>
    </source>
</evidence>
<protein>
    <submittedName>
        <fullName evidence="18">STIM1 protein</fullName>
    </submittedName>
</protein>
<dbReference type="SMART" id="SM00454">
    <property type="entry name" value="SAM"/>
    <property type="match status" value="1"/>
</dbReference>
<dbReference type="GO" id="GO:0051049">
    <property type="term" value="P:regulation of transport"/>
    <property type="evidence" value="ECO:0007669"/>
    <property type="project" value="UniProtKB-ARBA"/>
</dbReference>
<dbReference type="InterPro" id="IPR013761">
    <property type="entry name" value="SAM/pointed_sf"/>
</dbReference>
<dbReference type="InterPro" id="IPR037609">
    <property type="entry name" value="STIM1_SAM"/>
</dbReference>
<dbReference type="Gene3D" id="1.10.150.50">
    <property type="entry name" value="Transcription Factor, Ets-1"/>
    <property type="match status" value="1"/>
</dbReference>
<keyword evidence="5" id="KW-0812">Transmembrane</keyword>
<evidence type="ECO:0000256" key="11">
    <source>
        <dbReference type="ARBA" id="ARBA00023054"/>
    </source>
</evidence>
<evidence type="ECO:0000256" key="15">
    <source>
        <dbReference type="SAM" id="Coils"/>
    </source>
</evidence>
<keyword evidence="3" id="KW-0597">Phosphoprotein</keyword>
<dbReference type="CDD" id="cd09573">
    <property type="entry name" value="SAM_STIM1"/>
    <property type="match status" value="1"/>
</dbReference>
<dbReference type="PROSITE" id="PS50105">
    <property type="entry name" value="SAM_DOMAIN"/>
    <property type="match status" value="1"/>
</dbReference>
<dbReference type="PANTHER" id="PTHR15136">
    <property type="entry name" value="STROMAL INTERACTION MOLECULE HOMOLOG"/>
    <property type="match status" value="1"/>
</dbReference>
<dbReference type="Gene3D" id="1.10.238.180">
    <property type="match status" value="1"/>
</dbReference>
<dbReference type="GO" id="GO:0005789">
    <property type="term" value="C:endoplasmic reticulum membrane"/>
    <property type="evidence" value="ECO:0007669"/>
    <property type="project" value="UniProtKB-SubCell"/>
</dbReference>
<evidence type="ECO:0000256" key="3">
    <source>
        <dbReference type="ARBA" id="ARBA00022553"/>
    </source>
</evidence>
<evidence type="ECO:0000256" key="7">
    <source>
        <dbReference type="ARBA" id="ARBA00022729"/>
    </source>
</evidence>
<keyword evidence="2" id="KW-0813">Transport</keyword>
<dbReference type="GO" id="GO:0006874">
    <property type="term" value="P:intracellular calcium ion homeostasis"/>
    <property type="evidence" value="ECO:0007669"/>
    <property type="project" value="TreeGrafter"/>
</dbReference>
<keyword evidence="13" id="KW-0472">Membrane</keyword>
<evidence type="ECO:0000313" key="18">
    <source>
        <dbReference type="EMBL" id="NXA21372.1"/>
    </source>
</evidence>
<dbReference type="InterPro" id="IPR001660">
    <property type="entry name" value="SAM"/>
</dbReference>
<dbReference type="Pfam" id="PF25578">
    <property type="entry name" value="EF-hand_STIM1"/>
    <property type="match status" value="1"/>
</dbReference>
<keyword evidence="6" id="KW-0479">Metal-binding</keyword>
<evidence type="ECO:0000256" key="2">
    <source>
        <dbReference type="ARBA" id="ARBA00022448"/>
    </source>
</evidence>
<dbReference type="AlphaFoldDB" id="A0A7K7TZH7"/>
<feature type="region of interest" description="Disordered" evidence="16">
    <location>
        <begin position="520"/>
        <end position="542"/>
    </location>
</feature>
<dbReference type="GO" id="GO:0002115">
    <property type="term" value="P:store-operated calcium entry"/>
    <property type="evidence" value="ECO:0007669"/>
    <property type="project" value="TreeGrafter"/>
</dbReference>
<dbReference type="GO" id="GO:0005886">
    <property type="term" value="C:plasma membrane"/>
    <property type="evidence" value="ECO:0007669"/>
    <property type="project" value="TreeGrafter"/>
</dbReference>
<comment type="subcellular location">
    <subcellularLocation>
        <location evidence="1">Endoplasmic reticulum membrane</location>
        <topology evidence="1">Single-pass type I membrane protein</topology>
    </subcellularLocation>
</comment>
<dbReference type="Pfam" id="PF16533">
    <property type="entry name" value="SOAR"/>
    <property type="match status" value="1"/>
</dbReference>
<dbReference type="GO" id="GO:0005509">
    <property type="term" value="F:calcium ion binding"/>
    <property type="evidence" value="ECO:0007669"/>
    <property type="project" value="TreeGrafter"/>
</dbReference>
<dbReference type="FunFam" id="1.10.287.3550:FF:000001">
    <property type="entry name" value="Stromal interaction molecule 1"/>
    <property type="match status" value="1"/>
</dbReference>
<feature type="non-terminal residue" evidence="18">
    <location>
        <position position="662"/>
    </location>
</feature>
<dbReference type="Gene3D" id="1.10.287.3550">
    <property type="match status" value="1"/>
</dbReference>
<dbReference type="Pfam" id="PF07647">
    <property type="entry name" value="SAM_2"/>
    <property type="match status" value="1"/>
</dbReference>
<evidence type="ECO:0000256" key="9">
    <source>
        <dbReference type="ARBA" id="ARBA00022837"/>
    </source>
</evidence>
<dbReference type="PANTHER" id="PTHR15136:SF9">
    <property type="entry name" value="STROMAL INTERACTION MOLECULE 1"/>
    <property type="match status" value="1"/>
</dbReference>